<sequence length="65" mass="7151">MIQLKHGAQTYLDLTGVLKKSGEMTLPEVSRRLVDLKTSNIASETVRKPLVPAASFVSRCLNLQP</sequence>
<organism evidence="1 2">
    <name type="scientific">Thermogutta terrifontis</name>
    <dbReference type="NCBI Taxonomy" id="1331910"/>
    <lineage>
        <taxon>Bacteria</taxon>
        <taxon>Pseudomonadati</taxon>
        <taxon>Planctomycetota</taxon>
        <taxon>Planctomycetia</taxon>
        <taxon>Pirellulales</taxon>
        <taxon>Thermoguttaceae</taxon>
        <taxon>Thermogutta</taxon>
    </lineage>
</organism>
<reference evidence="1 2" key="1">
    <citation type="journal article" name="Front. Microbiol.">
        <title>Sugar Metabolism of the First Thermophilic Planctomycete Thermogutta terrifontis: Comparative Genomic and Transcriptomic Approaches.</title>
        <authorList>
            <person name="Elcheninov A.G."/>
            <person name="Menzel P."/>
            <person name="Gudbergsdottir S.R."/>
            <person name="Slesarev A.I."/>
            <person name="Kadnikov V.V."/>
            <person name="Krogh A."/>
            <person name="Bonch-Osmolovskaya E.A."/>
            <person name="Peng X."/>
            <person name="Kublanov I.V."/>
        </authorList>
    </citation>
    <scope>NUCLEOTIDE SEQUENCE [LARGE SCALE GENOMIC DNA]</scope>
    <source>
        <strain evidence="1 2">R1</strain>
    </source>
</reference>
<keyword evidence="2" id="KW-1185">Reference proteome</keyword>
<gene>
    <name evidence="1" type="ORF">THTE_3689</name>
</gene>
<proteinExistence type="predicted"/>
<dbReference type="KEGG" id="ttf:THTE_3689"/>
<protein>
    <submittedName>
        <fullName evidence="1">Uncharacterized protein</fullName>
    </submittedName>
</protein>
<accession>A0A286RK09</accession>
<dbReference type="EMBL" id="CP018477">
    <property type="protein sequence ID" value="ASV76290.1"/>
    <property type="molecule type" value="Genomic_DNA"/>
</dbReference>
<evidence type="ECO:0000313" key="2">
    <source>
        <dbReference type="Proteomes" id="UP000215086"/>
    </source>
</evidence>
<evidence type="ECO:0000313" key="1">
    <source>
        <dbReference type="EMBL" id="ASV76290.1"/>
    </source>
</evidence>
<name>A0A286RK09_9BACT</name>
<dbReference type="Proteomes" id="UP000215086">
    <property type="component" value="Chromosome"/>
</dbReference>
<dbReference type="AlphaFoldDB" id="A0A286RK09"/>